<dbReference type="Proteomes" id="UP000053825">
    <property type="component" value="Unassembled WGS sequence"/>
</dbReference>
<dbReference type="InterPro" id="IPR013320">
    <property type="entry name" value="ConA-like_dom_sf"/>
</dbReference>
<reference evidence="4 5" key="1">
    <citation type="submission" date="2015-07" db="EMBL/GenBank/DDBJ databases">
        <title>The genome of Habropoda laboriosa.</title>
        <authorList>
            <person name="Pan H."/>
            <person name="Kapheim K."/>
        </authorList>
    </citation>
    <scope>NUCLEOTIDE SEQUENCE [LARGE SCALE GENOMIC DNA]</scope>
    <source>
        <strain evidence="4">0110345459</strain>
    </source>
</reference>
<protein>
    <recommendedName>
        <fullName evidence="2">Galectin</fullName>
    </recommendedName>
</protein>
<gene>
    <name evidence="4" type="ORF">WH47_06657</name>
</gene>
<feature type="domain" description="Galectin" evidence="3">
    <location>
        <begin position="1"/>
        <end position="95"/>
    </location>
</feature>
<dbReference type="InterPro" id="IPR044156">
    <property type="entry name" value="Galectin-like"/>
</dbReference>
<dbReference type="STRING" id="597456.A0A0L7QRY5"/>
<feature type="non-terminal residue" evidence="4">
    <location>
        <position position="1"/>
    </location>
</feature>
<name>A0A0L7QRY5_9HYME</name>
<dbReference type="EMBL" id="KQ414766">
    <property type="protein sequence ID" value="KOC61388.1"/>
    <property type="molecule type" value="Genomic_DNA"/>
</dbReference>
<dbReference type="SMART" id="SM00908">
    <property type="entry name" value="Gal-bind_lectin"/>
    <property type="match status" value="1"/>
</dbReference>
<evidence type="ECO:0000256" key="2">
    <source>
        <dbReference type="RuleBase" id="RU102079"/>
    </source>
</evidence>
<dbReference type="Gene3D" id="2.60.120.200">
    <property type="match status" value="1"/>
</dbReference>
<dbReference type="AlphaFoldDB" id="A0A0L7QRY5"/>
<sequence>DIFQFDINNSIKYKYCRFSVNLLSKASGNIALHFNVRLDRGYVVRNTKFKGCWEEEETCSPAGHTAFRRNSYTHILIFCTANEFQVRTKNYSSLL</sequence>
<dbReference type="Pfam" id="PF00337">
    <property type="entry name" value="Gal-bind_lectin"/>
    <property type="match status" value="1"/>
</dbReference>
<dbReference type="InterPro" id="IPR001079">
    <property type="entry name" value="Galectin_CRD"/>
</dbReference>
<evidence type="ECO:0000256" key="1">
    <source>
        <dbReference type="ARBA" id="ARBA00022734"/>
    </source>
</evidence>
<dbReference type="GO" id="GO:0030246">
    <property type="term" value="F:carbohydrate binding"/>
    <property type="evidence" value="ECO:0007669"/>
    <property type="project" value="UniProtKB-UniRule"/>
</dbReference>
<accession>A0A0L7QRY5</accession>
<dbReference type="OrthoDB" id="5795596at2759"/>
<dbReference type="PROSITE" id="PS51304">
    <property type="entry name" value="GALECTIN"/>
    <property type="match status" value="1"/>
</dbReference>
<dbReference type="PANTHER" id="PTHR11346">
    <property type="entry name" value="GALECTIN"/>
    <property type="match status" value="1"/>
</dbReference>
<proteinExistence type="predicted"/>
<keyword evidence="1 2" id="KW-0430">Lectin</keyword>
<evidence type="ECO:0000259" key="3">
    <source>
        <dbReference type="PROSITE" id="PS51304"/>
    </source>
</evidence>
<evidence type="ECO:0000313" key="5">
    <source>
        <dbReference type="Proteomes" id="UP000053825"/>
    </source>
</evidence>
<dbReference type="SUPFAM" id="SSF49899">
    <property type="entry name" value="Concanavalin A-like lectins/glucanases"/>
    <property type="match status" value="1"/>
</dbReference>
<keyword evidence="5" id="KW-1185">Reference proteome</keyword>
<evidence type="ECO:0000313" key="4">
    <source>
        <dbReference type="EMBL" id="KOC61388.1"/>
    </source>
</evidence>
<organism evidence="4 5">
    <name type="scientific">Habropoda laboriosa</name>
    <dbReference type="NCBI Taxonomy" id="597456"/>
    <lineage>
        <taxon>Eukaryota</taxon>
        <taxon>Metazoa</taxon>
        <taxon>Ecdysozoa</taxon>
        <taxon>Arthropoda</taxon>
        <taxon>Hexapoda</taxon>
        <taxon>Insecta</taxon>
        <taxon>Pterygota</taxon>
        <taxon>Neoptera</taxon>
        <taxon>Endopterygota</taxon>
        <taxon>Hymenoptera</taxon>
        <taxon>Apocrita</taxon>
        <taxon>Aculeata</taxon>
        <taxon>Apoidea</taxon>
        <taxon>Anthophila</taxon>
        <taxon>Apidae</taxon>
        <taxon>Habropoda</taxon>
    </lineage>
</organism>
<dbReference type="PANTHER" id="PTHR11346:SF147">
    <property type="entry name" value="GALECTIN"/>
    <property type="match status" value="1"/>
</dbReference>